<gene>
    <name evidence="5" type="ordered locus">MCAN_01551</name>
    <name evidence="6" type="ordered locus">MCAN_22791</name>
    <name evidence="7" type="ordered locus">MCAN_25531</name>
    <name evidence="8" type="ordered locus">MCAN_30441</name>
    <name evidence="9" type="ordered locus">MCAN_33371</name>
</gene>
<dbReference type="EMBL" id="HE572590">
    <property type="protein sequence ID" value="CCC45668.1"/>
    <property type="molecule type" value="Genomic_DNA"/>
</dbReference>
<name>A0AB72XPT9_MYCCP</name>
<dbReference type="KEGG" id="mce:MCAN_01551"/>
<dbReference type="CDD" id="cd00009">
    <property type="entry name" value="AAA"/>
    <property type="match status" value="1"/>
</dbReference>
<evidence type="ECO:0000256" key="2">
    <source>
        <dbReference type="ARBA" id="ARBA00022741"/>
    </source>
</evidence>
<dbReference type="AlphaFoldDB" id="A0AB72XPT9"/>
<dbReference type="EMBL" id="HE572590">
    <property type="protein sequence ID" value="CCC45375.1"/>
    <property type="molecule type" value="Genomic_DNA"/>
</dbReference>
<proteinExistence type="inferred from homology"/>
<evidence type="ECO:0000313" key="8">
    <source>
        <dbReference type="EMBL" id="CCC45375.1"/>
    </source>
</evidence>
<dbReference type="KEGG" id="mce:MCAN_22791"/>
<dbReference type="KEGG" id="mce:MCAN_25531"/>
<comment type="similarity">
    <text evidence="1">Belongs to the IS21/IS1162 putative ATP-binding protein family.</text>
</comment>
<dbReference type="Gene3D" id="3.40.50.300">
    <property type="entry name" value="P-loop containing nucleotide triphosphate hydrolases"/>
    <property type="match status" value="1"/>
</dbReference>
<accession>A0AB72XPT9</accession>
<dbReference type="InterPro" id="IPR047661">
    <property type="entry name" value="IstB"/>
</dbReference>
<dbReference type="GeneID" id="45427310"/>
<dbReference type="GO" id="GO:0006260">
    <property type="term" value="P:DNA replication"/>
    <property type="evidence" value="ECO:0007669"/>
    <property type="project" value="TreeGrafter"/>
</dbReference>
<dbReference type="NCBIfam" id="NF038214">
    <property type="entry name" value="IS21_help_AAA"/>
    <property type="match status" value="1"/>
</dbReference>
<evidence type="ECO:0000313" key="5">
    <source>
        <dbReference type="EMBL" id="CCC42496.1"/>
    </source>
</evidence>
<evidence type="ECO:0000313" key="6">
    <source>
        <dbReference type="EMBL" id="CCC44611.1"/>
    </source>
</evidence>
<keyword evidence="3 9" id="KW-0067">ATP-binding</keyword>
<dbReference type="PANTHER" id="PTHR30050:SF4">
    <property type="entry name" value="ATP-BINDING PROTEIN RV3427C IN INSERTION SEQUENCE-RELATED"/>
    <property type="match status" value="1"/>
</dbReference>
<dbReference type="InterPro" id="IPR002611">
    <property type="entry name" value="IstB_ATP-bd"/>
</dbReference>
<keyword evidence="2" id="KW-0547">Nucleotide-binding</keyword>
<reference evidence="9 10" key="2">
    <citation type="journal article" date="2012" name="PLoS Negl. Trop. Dis.">
        <title>The Genome of Mycobacterium Africanum West African 2 Reveals a Lineage-Specific Locus and Genome Erosion Common to the M. tuberculosis Complex.</title>
        <authorList>
            <person name="Bentley S.D."/>
            <person name="Comas I."/>
            <person name="Bryant J.M."/>
            <person name="Walker D."/>
            <person name="Smith N.H."/>
            <person name="Harris S.R."/>
            <person name="Thurston S."/>
            <person name="Gagneux S."/>
            <person name="Wood J."/>
            <person name="Antonio M."/>
            <person name="Quail M.A."/>
            <person name="Gehre F."/>
            <person name="Adegbola R.A."/>
            <person name="Parkhill J."/>
            <person name="de Jong B.C."/>
        </authorList>
    </citation>
    <scope>NUCLEOTIDE SEQUENCE [LARGE SCALE GENOMIC DNA]</scope>
    <source>
        <strain evidence="9 10">CIPT 140010059</strain>
    </source>
</reference>
<dbReference type="InterPro" id="IPR027417">
    <property type="entry name" value="P-loop_NTPase"/>
</dbReference>
<dbReference type="Pfam" id="PF01695">
    <property type="entry name" value="IstB_IS21"/>
    <property type="match status" value="1"/>
</dbReference>
<dbReference type="RefSeq" id="WP_014000068.1">
    <property type="nucleotide sequence ID" value="NC_015848.1"/>
</dbReference>
<evidence type="ECO:0000259" key="4">
    <source>
        <dbReference type="SMART" id="SM00382"/>
    </source>
</evidence>
<evidence type="ECO:0000256" key="1">
    <source>
        <dbReference type="ARBA" id="ARBA00008059"/>
    </source>
</evidence>
<evidence type="ECO:0000313" key="9">
    <source>
        <dbReference type="EMBL" id="CCC45668.1"/>
    </source>
</evidence>
<dbReference type="SMART" id="SM00382">
    <property type="entry name" value="AAA"/>
    <property type="match status" value="1"/>
</dbReference>
<organism evidence="9 10">
    <name type="scientific">Mycobacterium canettii (strain CIPT 140010059)</name>
    <dbReference type="NCBI Taxonomy" id="1048245"/>
    <lineage>
        <taxon>Bacteria</taxon>
        <taxon>Bacillati</taxon>
        <taxon>Actinomycetota</taxon>
        <taxon>Actinomycetes</taxon>
        <taxon>Mycobacteriales</taxon>
        <taxon>Mycobacteriaceae</taxon>
        <taxon>Mycobacterium</taxon>
        <taxon>Mycobacterium tuberculosis complex</taxon>
    </lineage>
</organism>
<dbReference type="PIRSF" id="PIRSF003073">
    <property type="entry name" value="DNAC_TnpB_IstB"/>
    <property type="match status" value="1"/>
</dbReference>
<dbReference type="EMBL" id="HE572590">
    <property type="protein sequence ID" value="CCC44611.1"/>
    <property type="molecule type" value="Genomic_DNA"/>
</dbReference>
<dbReference type="InterPro" id="IPR003593">
    <property type="entry name" value="AAA+_ATPase"/>
</dbReference>
<dbReference type="GO" id="GO:0005524">
    <property type="term" value="F:ATP binding"/>
    <property type="evidence" value="ECO:0007669"/>
    <property type="project" value="UniProtKB-KW"/>
</dbReference>
<dbReference type="KEGG" id="mce:MCAN_30441"/>
<sequence>MSTTTPPPPPLDDELMRLLKRMRLPYIRNAAPELLATAKAQRWDPAEVLKALLTEEVNGRDRSALAIRRTRAGFPTGKTFAAWDPALSSIPAPTQAALRTLEWIHRRENLVVCGPSGTGKTFLLEALGQQAVETGLHVAWFSLEQLGALVRRHRADDTVTKAISRILRADLVAVDDIGLLPVGTDAAEGLYRLVDAAYEKRSIALSSNLHPAGFDELMPKTLATATVDRLLHHAHVCQTSGDSIRLTQAMAGKGVNALT</sequence>
<dbReference type="EMBL" id="HE572590">
    <property type="protein sequence ID" value="CCC44884.1"/>
    <property type="molecule type" value="Genomic_DNA"/>
</dbReference>
<reference evidence="9" key="1">
    <citation type="submission" date="2011-06" db="EMBL/GenBank/DDBJ databases">
        <authorList>
            <person name="Aslett M."/>
        </authorList>
    </citation>
    <scope>NUCLEOTIDE SEQUENCE</scope>
    <source>
        <strain evidence="9">CIPT 140010059</strain>
    </source>
</reference>
<dbReference type="PANTHER" id="PTHR30050">
    <property type="entry name" value="CHROMOSOMAL REPLICATION INITIATOR PROTEIN DNAA"/>
    <property type="match status" value="1"/>
</dbReference>
<dbReference type="Proteomes" id="UP000008896">
    <property type="component" value="Chromosome"/>
</dbReference>
<evidence type="ECO:0000313" key="7">
    <source>
        <dbReference type="EMBL" id="CCC44884.1"/>
    </source>
</evidence>
<dbReference type="InterPro" id="IPR028350">
    <property type="entry name" value="DNAC/IstB-like"/>
</dbReference>
<dbReference type="KEGG" id="mce:MCAN_33371"/>
<reference evidence="9 10" key="3">
    <citation type="journal article" date="2013" name="Nat. Genet.">
        <title>Genomic analysis of smooth tubercle bacilli provides insights into ancestry and pathoadaptation of Mycobacterium tuberculosis.</title>
        <authorList>
            <person name="Supply P."/>
            <person name="Marceau M."/>
            <person name="Mangenot S."/>
            <person name="Roche D."/>
            <person name="Rouanet C."/>
            <person name="Khanna V."/>
            <person name="Majlessi L."/>
            <person name="Criscuolo A."/>
            <person name="Tap J."/>
            <person name="Pawlik A."/>
            <person name="Fiette L."/>
            <person name="Orgeur M."/>
            <person name="Fabre M."/>
            <person name="Parmentier C."/>
            <person name="Frigui W."/>
            <person name="Simeone R."/>
            <person name="Boritsch E.C."/>
            <person name="Debrie A.S."/>
            <person name="Willery E."/>
            <person name="Walker D."/>
            <person name="Quail M.A."/>
            <person name="Ma L."/>
            <person name="Bouchier C."/>
            <person name="Salvignol G."/>
            <person name="Sayes F."/>
            <person name="Cascioferro A."/>
            <person name="Seemann T."/>
            <person name="Barbe V."/>
            <person name="Locht C."/>
            <person name="Gutierrez M.C."/>
            <person name="Leclerc C."/>
            <person name="Bentley S.D."/>
            <person name="Stinear T.P."/>
            <person name="Brisse S."/>
            <person name="Medigue C."/>
            <person name="Parkhill J."/>
            <person name="Cruveiller S."/>
            <person name="Brosch R."/>
        </authorList>
    </citation>
    <scope>NUCLEOTIDE SEQUENCE [LARGE SCALE GENOMIC DNA]</scope>
    <source>
        <strain evidence="9 10">CIPT 140010059</strain>
    </source>
</reference>
<protein>
    <submittedName>
        <fullName evidence="9">Istb domain protein ATP-binding protein</fullName>
    </submittedName>
</protein>
<dbReference type="EMBL" id="HE572590">
    <property type="protein sequence ID" value="CCC42496.1"/>
    <property type="molecule type" value="Genomic_DNA"/>
</dbReference>
<dbReference type="SUPFAM" id="SSF52540">
    <property type="entry name" value="P-loop containing nucleoside triphosphate hydrolases"/>
    <property type="match status" value="1"/>
</dbReference>
<evidence type="ECO:0000313" key="10">
    <source>
        <dbReference type="Proteomes" id="UP000008896"/>
    </source>
</evidence>
<evidence type="ECO:0000256" key="3">
    <source>
        <dbReference type="ARBA" id="ARBA00022840"/>
    </source>
</evidence>
<feature type="domain" description="AAA+ ATPase" evidence="4">
    <location>
        <begin position="106"/>
        <end position="237"/>
    </location>
</feature>